<dbReference type="PANTHER" id="PTHR32059:SF0">
    <property type="entry name" value="RAB11-BINDING PROTEIN RELCH"/>
    <property type="match status" value="1"/>
</dbReference>
<evidence type="ECO:0000256" key="1">
    <source>
        <dbReference type="PROSITE-ProRule" id="PRU00103"/>
    </source>
</evidence>
<feature type="region of interest" description="Disordered" evidence="3">
    <location>
        <begin position="668"/>
        <end position="695"/>
    </location>
</feature>
<name>A0A0N1I1A2_LEPSE</name>
<sequence>MDFAPSCSDAPEGARELTKSDVLAWLKRHNFNQAFKALELEAGPSPDTSASIAVHLPREDNDAPNASLGAELGDSLEEALSAYQQLTGEGSVYALLDHWDPKFLSTYHIRRATGGTGLERSNFEKKIAELQESNNRLRARERELDTQLKQAVTIIAERLQALVTSIDPMRKDILLPFLRIVAVFGSSSSVRAAARHMMLTLYKRPIVEHRLAILQEWLRIARESPSRSLEQELIPELYSLVNAQAFERRLLALDCAAAAAPLLLRSPQVRYSLCQGLLRPLCEDDTSAVRRELPRCLSLLWGDLGSNSAGNVLNDAGGGGLTLSDSGGAASTFVLTSAAAAGNMLTATNTAATCLLSPSQQSFVMELLVHLATDTNSRSVRQAAQTQLCEVLYPVFLRDGVLLTQFVPLLLTVVSMEASQMLLQRKPNTRTSGSGGESTTLATGSTRDSAANEAATAVASALSLNNVMTLVQLLHAALRCVAAEVVHSREEDDRCGERIPQAAVTATATAAAMNNIAASLAATYVDVVLPTAHNLLTPLLTNMRYVPLAVEDGAESCDGGVRDPCTQLCGPLCALCATLASLVPLLGAQAWDSVTRFLKASVLVMPALHTGTAACRDAPSSFAFSSSHDAAQDPQEFLRGRLLFAYSCFILLSGDAVVLAGNGEQATKQGTASATTTGNSAAHRRESDAVGPSSQSLLTTKRIQLESLSFLAHQIRLEFDDLTSPRSVALTTCVHCIASLAPFAQESHEVSSGVIALICFLVSSTDPRLRLTAVVLVHDTCAAIANEQLKVAVLLEPLQPLLEDPEPLVREAALAGVLSVAVALTEPRAQEKTIQPVLRVADAAGSTSRFTRCFLVQWDQLMQRMPAEPREALLYPQLAVLMDQLAEQFVARASREGMTPLQASFTNAEDKGATRTVLPRESQDNSVEQWESTMLILQTLLQNILRCAVVTPTLVSRYLLPGVQQLASEGVLSACSSSVRTRWSRLLKSYLMFSESNAGRVSTFTGTPQGGNLLDRVKDELKRRF</sequence>
<dbReference type="VEuPathDB" id="TriTrypDB:Lsey_0228_0100"/>
<dbReference type="AlphaFoldDB" id="A0A0N1I1A2"/>
<proteinExistence type="predicted"/>
<dbReference type="InterPro" id="IPR016024">
    <property type="entry name" value="ARM-type_fold"/>
</dbReference>
<feature type="repeat" description="HEAT" evidence="1">
    <location>
        <begin position="794"/>
        <end position="832"/>
    </location>
</feature>
<dbReference type="OrthoDB" id="1695393at2759"/>
<feature type="compositionally biased region" description="Low complexity" evidence="3">
    <location>
        <begin position="429"/>
        <end position="447"/>
    </location>
</feature>
<evidence type="ECO:0000313" key="4">
    <source>
        <dbReference type="EMBL" id="KPI84834.1"/>
    </source>
</evidence>
<dbReference type="InterPro" id="IPR011989">
    <property type="entry name" value="ARM-like"/>
</dbReference>
<dbReference type="PROSITE" id="PS50077">
    <property type="entry name" value="HEAT_REPEAT"/>
    <property type="match status" value="1"/>
</dbReference>
<dbReference type="GO" id="GO:0005802">
    <property type="term" value="C:trans-Golgi network"/>
    <property type="evidence" value="ECO:0007669"/>
    <property type="project" value="InterPro"/>
</dbReference>
<evidence type="ECO:0000313" key="5">
    <source>
        <dbReference type="Proteomes" id="UP000038009"/>
    </source>
</evidence>
<feature type="region of interest" description="Disordered" evidence="3">
    <location>
        <begin position="425"/>
        <end position="447"/>
    </location>
</feature>
<keyword evidence="2" id="KW-0175">Coiled coil</keyword>
<organism evidence="4 5">
    <name type="scientific">Leptomonas seymouri</name>
    <dbReference type="NCBI Taxonomy" id="5684"/>
    <lineage>
        <taxon>Eukaryota</taxon>
        <taxon>Discoba</taxon>
        <taxon>Euglenozoa</taxon>
        <taxon>Kinetoplastea</taxon>
        <taxon>Metakinetoplastina</taxon>
        <taxon>Trypanosomatida</taxon>
        <taxon>Trypanosomatidae</taxon>
        <taxon>Leishmaniinae</taxon>
        <taxon>Leptomonas</taxon>
    </lineage>
</organism>
<evidence type="ECO:0008006" key="6">
    <source>
        <dbReference type="Google" id="ProtNLM"/>
    </source>
</evidence>
<dbReference type="OMA" id="CGPLCAL"/>
<dbReference type="Proteomes" id="UP000038009">
    <property type="component" value="Unassembled WGS sequence"/>
</dbReference>
<dbReference type="GO" id="GO:0032367">
    <property type="term" value="P:intracellular cholesterol transport"/>
    <property type="evidence" value="ECO:0007669"/>
    <property type="project" value="InterPro"/>
</dbReference>
<comment type="caution">
    <text evidence="4">The sequence shown here is derived from an EMBL/GenBank/DDBJ whole genome shotgun (WGS) entry which is preliminary data.</text>
</comment>
<dbReference type="SUPFAM" id="SSF48371">
    <property type="entry name" value="ARM repeat"/>
    <property type="match status" value="1"/>
</dbReference>
<dbReference type="InterPro" id="IPR021133">
    <property type="entry name" value="HEAT_type_2"/>
</dbReference>
<protein>
    <recommendedName>
        <fullName evidence="6">LisH domain-containing protein</fullName>
    </recommendedName>
</protein>
<dbReference type="Gene3D" id="1.25.10.10">
    <property type="entry name" value="Leucine-rich Repeat Variant"/>
    <property type="match status" value="2"/>
</dbReference>
<dbReference type="GO" id="GO:0055037">
    <property type="term" value="C:recycling endosome"/>
    <property type="evidence" value="ECO:0007669"/>
    <property type="project" value="TreeGrafter"/>
</dbReference>
<reference evidence="4 5" key="1">
    <citation type="journal article" date="2015" name="PLoS Pathog.">
        <title>Leptomonas seymouri: Adaptations to the Dixenous Life Cycle Analyzed by Genome Sequencing, Transcriptome Profiling and Co-infection with Leishmania donovani.</title>
        <authorList>
            <person name="Kraeva N."/>
            <person name="Butenko A."/>
            <person name="Hlavacova J."/>
            <person name="Kostygov A."/>
            <person name="Myskova J."/>
            <person name="Grybchuk D."/>
            <person name="Lestinova T."/>
            <person name="Votypka J."/>
            <person name="Volf P."/>
            <person name="Opperdoes F."/>
            <person name="Flegontov P."/>
            <person name="Lukes J."/>
            <person name="Yurchenko V."/>
        </authorList>
    </citation>
    <scope>NUCLEOTIDE SEQUENCE [LARGE SCALE GENOMIC DNA]</scope>
    <source>
        <strain evidence="4 5">ATCC 30220</strain>
    </source>
</reference>
<dbReference type="EMBL" id="LJSK01000228">
    <property type="protein sequence ID" value="KPI84834.1"/>
    <property type="molecule type" value="Genomic_DNA"/>
</dbReference>
<feature type="compositionally biased region" description="Low complexity" evidence="3">
    <location>
        <begin position="670"/>
        <end position="681"/>
    </location>
</feature>
<evidence type="ECO:0000256" key="3">
    <source>
        <dbReference type="SAM" id="MobiDB-lite"/>
    </source>
</evidence>
<evidence type="ECO:0000256" key="2">
    <source>
        <dbReference type="SAM" id="Coils"/>
    </source>
</evidence>
<keyword evidence="5" id="KW-1185">Reference proteome</keyword>
<feature type="coiled-coil region" evidence="2">
    <location>
        <begin position="120"/>
        <end position="150"/>
    </location>
</feature>
<accession>A0A0N1I1A2</accession>
<dbReference type="InterPro" id="IPR040362">
    <property type="entry name" value="RELCH"/>
</dbReference>
<gene>
    <name evidence="4" type="ORF">ABL78_6118</name>
</gene>
<dbReference type="PANTHER" id="PTHR32059">
    <property type="entry name" value="RAB11-BINDING PROTEIN RELCH"/>
    <property type="match status" value="1"/>
</dbReference>